<keyword evidence="4 9" id="KW-0548">Nucleotidyltransferase</keyword>
<comment type="catalytic activity">
    <reaction evidence="7">
        <text>DNA(n) + a 2'-deoxyribonucleoside 5'-triphosphate = DNA(n+1) + diphosphate</text>
        <dbReference type="Rhea" id="RHEA:22508"/>
        <dbReference type="Rhea" id="RHEA-COMP:17339"/>
        <dbReference type="Rhea" id="RHEA-COMP:17340"/>
        <dbReference type="ChEBI" id="CHEBI:33019"/>
        <dbReference type="ChEBI" id="CHEBI:61560"/>
        <dbReference type="ChEBI" id="CHEBI:173112"/>
        <dbReference type="EC" id="2.7.7.7"/>
    </reaction>
</comment>
<gene>
    <name evidence="9" type="primary">holB</name>
    <name evidence="9" type="ORF">WDJ61_00200</name>
</gene>
<protein>
    <recommendedName>
        <fullName evidence="2">DNA polymerase III subunit delta'</fullName>
        <ecNumber evidence="1">2.7.7.7</ecNumber>
    </recommendedName>
</protein>
<sequence length="333" mass="37617">MSEVWKELNELQPVVLRMLTNSLEKKRVAHAYIFEGDQGTGKKNAALFFAKSLLCEEQGTMACEACSNCRRVESGNHPDVHYVEPDGLSIKKQQITFLQQEFSKTAVEAQRKIYIIQHADRMTASAANSLLKFLEEPNSDTVALLLTEQVQRMLPTIISRCQLLVFKPLPPELLQNRLKEEGVSMPMASLVAKLTNNFQEALELSREEWFAQSRTIVLKLYEVLQKNPLEAMVKLQEDFNGHFKDKQQVNQALDLLLLLFKDLLSLQTGKETGLAFPDQLALLKQSALQSSAKRVTEQMTAILEAKRKLDANMNPQLLMEQLVLNLQGGASFV</sequence>
<evidence type="ECO:0000313" key="10">
    <source>
        <dbReference type="Proteomes" id="UP001387364"/>
    </source>
</evidence>
<dbReference type="Gene3D" id="1.20.272.10">
    <property type="match status" value="1"/>
</dbReference>
<evidence type="ECO:0000256" key="5">
    <source>
        <dbReference type="ARBA" id="ARBA00022705"/>
    </source>
</evidence>
<keyword evidence="3 9" id="KW-0808">Transferase</keyword>
<dbReference type="InterPro" id="IPR004622">
    <property type="entry name" value="DNA_pol_HolB"/>
</dbReference>
<evidence type="ECO:0000256" key="3">
    <source>
        <dbReference type="ARBA" id="ARBA00022679"/>
    </source>
</evidence>
<dbReference type="Proteomes" id="UP001387364">
    <property type="component" value="Chromosome"/>
</dbReference>
<dbReference type="RefSeq" id="WP_338752486.1">
    <property type="nucleotide sequence ID" value="NZ_CP147404.1"/>
</dbReference>
<dbReference type="InterPro" id="IPR027417">
    <property type="entry name" value="P-loop_NTPase"/>
</dbReference>
<evidence type="ECO:0000313" key="9">
    <source>
        <dbReference type="EMBL" id="WXB93196.1"/>
    </source>
</evidence>
<accession>A0ABZ2N750</accession>
<proteinExistence type="predicted"/>
<dbReference type="InterPro" id="IPR015199">
    <property type="entry name" value="DNA_pol_III_delta_C"/>
</dbReference>
<dbReference type="NCBIfam" id="TIGR00678">
    <property type="entry name" value="holB"/>
    <property type="match status" value="1"/>
</dbReference>
<keyword evidence="5" id="KW-0235">DNA replication</keyword>
<evidence type="ECO:0000256" key="4">
    <source>
        <dbReference type="ARBA" id="ARBA00022695"/>
    </source>
</evidence>
<evidence type="ECO:0000256" key="6">
    <source>
        <dbReference type="ARBA" id="ARBA00022932"/>
    </source>
</evidence>
<dbReference type="SUPFAM" id="SSF52540">
    <property type="entry name" value="P-loop containing nucleoside triphosphate hydrolases"/>
    <property type="match status" value="1"/>
</dbReference>
<dbReference type="GO" id="GO:0003887">
    <property type="term" value="F:DNA-directed DNA polymerase activity"/>
    <property type="evidence" value="ECO:0007669"/>
    <property type="project" value="UniProtKB-EC"/>
</dbReference>
<dbReference type="NCBIfam" id="NF005972">
    <property type="entry name" value="PRK08058.1"/>
    <property type="match status" value="1"/>
</dbReference>
<dbReference type="Pfam" id="PF13177">
    <property type="entry name" value="DNA_pol3_delta2"/>
    <property type="match status" value="1"/>
</dbReference>
<keyword evidence="10" id="KW-1185">Reference proteome</keyword>
<keyword evidence="6" id="KW-0239">DNA-directed DNA polymerase</keyword>
<dbReference type="Gene3D" id="3.40.50.300">
    <property type="entry name" value="P-loop containing nucleotide triphosphate hydrolases"/>
    <property type="match status" value="1"/>
</dbReference>
<evidence type="ECO:0000256" key="1">
    <source>
        <dbReference type="ARBA" id="ARBA00012417"/>
    </source>
</evidence>
<evidence type="ECO:0000259" key="8">
    <source>
        <dbReference type="Pfam" id="PF09115"/>
    </source>
</evidence>
<dbReference type="PANTHER" id="PTHR11669">
    <property type="entry name" value="REPLICATION FACTOR C / DNA POLYMERASE III GAMMA-TAU SUBUNIT"/>
    <property type="match status" value="1"/>
</dbReference>
<dbReference type="EMBL" id="CP147404">
    <property type="protein sequence ID" value="WXB93196.1"/>
    <property type="molecule type" value="Genomic_DNA"/>
</dbReference>
<feature type="domain" description="DNA polymerase III delta subunit C-terminal" evidence="8">
    <location>
        <begin position="245"/>
        <end position="326"/>
    </location>
</feature>
<dbReference type="PANTHER" id="PTHR11669:SF8">
    <property type="entry name" value="DNA POLYMERASE III SUBUNIT DELTA"/>
    <property type="match status" value="1"/>
</dbReference>
<dbReference type="Pfam" id="PF09115">
    <property type="entry name" value="DNApol3-delta_C"/>
    <property type="match status" value="1"/>
</dbReference>
<name>A0ABZ2N750_9BACI</name>
<dbReference type="InterPro" id="IPR050238">
    <property type="entry name" value="DNA_Rep/Repair_Clamp_Loader"/>
</dbReference>
<dbReference type="EC" id="2.7.7.7" evidence="1"/>
<organism evidence="9 10">
    <name type="scientific">Bacillus kandeliae</name>
    <dbReference type="NCBI Taxonomy" id="3129297"/>
    <lineage>
        <taxon>Bacteria</taxon>
        <taxon>Bacillati</taxon>
        <taxon>Bacillota</taxon>
        <taxon>Bacilli</taxon>
        <taxon>Bacillales</taxon>
        <taxon>Bacillaceae</taxon>
        <taxon>Bacillus</taxon>
    </lineage>
</organism>
<reference evidence="9 10" key="1">
    <citation type="submission" date="2024-02" db="EMBL/GenBank/DDBJ databases">
        <title>Seven novel Bacillus-like species.</title>
        <authorList>
            <person name="Liu G."/>
        </authorList>
    </citation>
    <scope>NUCLEOTIDE SEQUENCE [LARGE SCALE GENOMIC DNA]</scope>
    <source>
        <strain evidence="9 10">FJAT-52991</strain>
    </source>
</reference>
<evidence type="ECO:0000256" key="2">
    <source>
        <dbReference type="ARBA" id="ARBA00014363"/>
    </source>
</evidence>
<evidence type="ECO:0000256" key="7">
    <source>
        <dbReference type="ARBA" id="ARBA00049244"/>
    </source>
</evidence>